<name>A0A7W2IDB6_9BURK</name>
<dbReference type="RefSeq" id="WP_182165599.1">
    <property type="nucleotide sequence ID" value="NZ_JACEZT010000014.1"/>
</dbReference>
<reference evidence="1 2" key="1">
    <citation type="submission" date="2020-07" db="EMBL/GenBank/DDBJ databases">
        <title>Novel species isolated from subtropical streams in China.</title>
        <authorList>
            <person name="Lu H."/>
        </authorList>
    </citation>
    <scope>NUCLEOTIDE SEQUENCE [LARGE SCALE GENOMIC DNA]</scope>
    <source>
        <strain evidence="1 2">LX20W</strain>
    </source>
</reference>
<proteinExistence type="predicted"/>
<organism evidence="1 2">
    <name type="scientific">Rugamonas brunnea</name>
    <dbReference type="NCBI Taxonomy" id="2758569"/>
    <lineage>
        <taxon>Bacteria</taxon>
        <taxon>Pseudomonadati</taxon>
        <taxon>Pseudomonadota</taxon>
        <taxon>Betaproteobacteria</taxon>
        <taxon>Burkholderiales</taxon>
        <taxon>Oxalobacteraceae</taxon>
        <taxon>Telluria group</taxon>
        <taxon>Rugamonas</taxon>
    </lineage>
</organism>
<gene>
    <name evidence="1" type="ORF">H3H37_19450</name>
</gene>
<evidence type="ECO:0000313" key="2">
    <source>
        <dbReference type="Proteomes" id="UP000534388"/>
    </source>
</evidence>
<protein>
    <submittedName>
        <fullName evidence="1">Uncharacterized protein</fullName>
    </submittedName>
</protein>
<keyword evidence="2" id="KW-1185">Reference proteome</keyword>
<evidence type="ECO:0000313" key="1">
    <source>
        <dbReference type="EMBL" id="MBA5639239.1"/>
    </source>
</evidence>
<dbReference type="AlphaFoldDB" id="A0A7W2IDB6"/>
<accession>A0A7W2IDB6</accession>
<dbReference type="EMBL" id="JACEZT010000014">
    <property type="protein sequence ID" value="MBA5639239.1"/>
    <property type="molecule type" value="Genomic_DNA"/>
</dbReference>
<sequence length="91" mass="9804">MQTQTIIEAPMRSRKTENVGQHCVFPNANHSHYVVYSAAKSSNPQAQIETIRIPVYNATIDLAGGNAILQRAGKPLPASPAAISPILRTLP</sequence>
<comment type="caution">
    <text evidence="1">The sequence shown here is derived from an EMBL/GenBank/DDBJ whole genome shotgun (WGS) entry which is preliminary data.</text>
</comment>
<dbReference type="Proteomes" id="UP000534388">
    <property type="component" value="Unassembled WGS sequence"/>
</dbReference>